<reference evidence="2 5" key="1">
    <citation type="journal article" date="2000" name="Science">
        <title>The genome sequence of Drosophila melanogaster.</title>
        <authorList>
            <person name="Adams M.D."/>
            <person name="Celniker S.E."/>
            <person name="Holt R.A."/>
            <person name="Evans C.A."/>
            <person name="Gocayne J.D."/>
            <person name="Amanatides P.G."/>
            <person name="Scherer S.E."/>
            <person name="Li P.W."/>
            <person name="Hoskins R.A."/>
            <person name="Galle R.F."/>
            <person name="George R.A."/>
            <person name="Lewis S.E."/>
            <person name="Richards S."/>
            <person name="Ashburner M."/>
            <person name="Henderson S.N."/>
            <person name="Sutton G.G."/>
            <person name="Wortman J.R."/>
            <person name="Yandell M.D."/>
            <person name="Zhang Q."/>
            <person name="Chen L.X."/>
            <person name="Brandon R.C."/>
            <person name="Rogers Y.H."/>
            <person name="Blazej R.G."/>
            <person name="Champe M."/>
            <person name="Pfeiffer B.D."/>
            <person name="Wan K.H."/>
            <person name="Doyle C."/>
            <person name="Baxter E.G."/>
            <person name="Helt G."/>
            <person name="Nelson C.R."/>
            <person name="Gabor G.L."/>
            <person name="Abril J.F."/>
            <person name="Agbayani A."/>
            <person name="An H.J."/>
            <person name="Andrews-Pfannkoch C."/>
            <person name="Baldwin D."/>
            <person name="Ballew R.M."/>
            <person name="Basu A."/>
            <person name="Baxendale J."/>
            <person name="Bayraktaroglu L."/>
            <person name="Beasley E.M."/>
            <person name="Beeson K.Y."/>
            <person name="Benos P.V."/>
            <person name="Berman B.P."/>
            <person name="Bhandari D."/>
            <person name="Bolshakov S."/>
            <person name="Borkova D."/>
            <person name="Botchan M.R."/>
            <person name="Bouck J."/>
            <person name="Brokstein P."/>
            <person name="Brottier P."/>
            <person name="Burtis K.C."/>
            <person name="Busam D.A."/>
            <person name="Butler H."/>
            <person name="Cadieu E."/>
            <person name="Center A."/>
            <person name="Chandra I."/>
            <person name="Cherry J.M."/>
            <person name="Cawley S."/>
            <person name="Dahlke C."/>
            <person name="Davenport L.B."/>
            <person name="Davies P."/>
            <person name="de Pablos B."/>
            <person name="Delcher A."/>
            <person name="Deng Z."/>
            <person name="Mays A.D."/>
            <person name="Dew I."/>
            <person name="Dietz S.M."/>
            <person name="Dodson K."/>
            <person name="Doup L.E."/>
            <person name="Downes M."/>
            <person name="Dugan-Rocha S."/>
            <person name="Dunkov B.C."/>
            <person name="Dunn P."/>
            <person name="Durbin K.J."/>
            <person name="Evangelista C.C."/>
            <person name="Ferraz C."/>
            <person name="Ferriera S."/>
            <person name="Fleischmann W."/>
            <person name="Fosler C."/>
            <person name="Gabrielian A.E."/>
            <person name="Garg N.S."/>
            <person name="Gelbart W.M."/>
            <person name="Glasser K."/>
            <person name="Glodek A."/>
            <person name="Gong F."/>
            <person name="Gorrell J.H."/>
            <person name="Gu Z."/>
            <person name="Guan P."/>
            <person name="Harris M."/>
            <person name="Harris N.L."/>
            <person name="Harvey D."/>
            <person name="Heiman T.J."/>
            <person name="Hernandez J.R."/>
            <person name="Houck J."/>
            <person name="Hostin D."/>
            <person name="Houston K.A."/>
            <person name="Howland T.J."/>
            <person name="Wei M.H."/>
            <person name="Ibegwam C."/>
            <person name="Jalali M."/>
            <person name="Kalush F."/>
            <person name="Karpen G.H."/>
            <person name="Ke Z."/>
            <person name="Kennison J.A."/>
            <person name="Ketchum K.A."/>
            <person name="Kimmel B.E."/>
            <person name="Kodira C.D."/>
            <person name="Kraft C."/>
            <person name="Kravitz S."/>
            <person name="Kulp D."/>
            <person name="Lai Z."/>
            <person name="Lasko P."/>
            <person name="Lei Y."/>
            <person name="Levitsky A.A."/>
            <person name="Li J."/>
            <person name="Li Z."/>
            <person name="Liang Y."/>
            <person name="Lin X."/>
            <person name="Liu X."/>
            <person name="Mattei B."/>
            <person name="McIntosh T.C."/>
            <person name="McLeod M.P."/>
            <person name="McPherson D."/>
            <person name="Merkulov G."/>
            <person name="Milshina N.V."/>
            <person name="Mobarry C."/>
            <person name="Morris J."/>
            <person name="Moshrefi A."/>
            <person name="Mount S.M."/>
            <person name="Moy M."/>
            <person name="Murphy B."/>
            <person name="Murphy L."/>
            <person name="Muzny D.M."/>
            <person name="Nelson D.L."/>
            <person name="Nelson D.R."/>
            <person name="Nelson K.A."/>
            <person name="Nixon K."/>
            <person name="Nusskern D.R."/>
            <person name="Pacleb J.M."/>
            <person name="Palazzolo M."/>
            <person name="Pittman G.S."/>
            <person name="Pan S."/>
            <person name="Pollard J."/>
            <person name="Puri V."/>
            <person name="Reese M.G."/>
            <person name="Reinert K."/>
            <person name="Remington K."/>
            <person name="Saunders R.D."/>
            <person name="Scheeler F."/>
            <person name="Shen H."/>
            <person name="Shue B.C."/>
            <person name="Siden-Kiamos I."/>
            <person name="Simpson M."/>
            <person name="Skupski M.P."/>
            <person name="Smith T."/>
            <person name="Spier E."/>
            <person name="Spradling A.C."/>
            <person name="Stapleton M."/>
            <person name="Strong R."/>
            <person name="Sun E."/>
            <person name="Svirskas R."/>
            <person name="Tector C."/>
            <person name="Turner R."/>
            <person name="Venter E."/>
            <person name="Wang A.H."/>
            <person name="Wang X."/>
            <person name="Wang Z.Y."/>
            <person name="Wassarman D.A."/>
            <person name="Weinstock G.M."/>
            <person name="Weissenbach J."/>
            <person name="Williams S.M."/>
            <person name="WoodageT"/>
            <person name="Worley K.C."/>
            <person name="Wu D."/>
            <person name="Yang S."/>
            <person name="Yao Q.A."/>
            <person name="Ye J."/>
            <person name="Yeh R.F."/>
            <person name="Zaveri J.S."/>
            <person name="Zhan M."/>
            <person name="Zhang G."/>
            <person name="Zhao Q."/>
            <person name="Zheng L."/>
            <person name="Zheng X.H."/>
            <person name="Zhong F.N."/>
            <person name="Zhong W."/>
            <person name="Zhou X."/>
            <person name="Zhu S."/>
            <person name="Zhu X."/>
            <person name="Smith H.O."/>
            <person name="Gibbs R.A."/>
            <person name="Myers E.W."/>
            <person name="Rubin G.M."/>
            <person name="Venter J.C."/>
        </authorList>
    </citation>
    <scope>NUCLEOTIDE SEQUENCE [LARGE SCALE GENOMIC DNA]</scope>
    <source>
        <strain evidence="5">Berkeley</strain>
    </source>
</reference>
<reference evidence="2 5" key="7">
    <citation type="journal article" date="2005" name="PLoS Comput. Biol.">
        <title>Combined evidence annotation of transposable elements in genome sequences.</title>
        <authorList>
            <person name="Quesneville H."/>
            <person name="Bergman C.M."/>
            <person name="Andrieu O."/>
            <person name="Autard D."/>
            <person name="Nouaud D."/>
            <person name="Ashburner M."/>
            <person name="Anxolabehere D."/>
        </authorList>
    </citation>
    <scope>NUCLEOTIDE SEQUENCE [LARGE SCALE GENOMIC DNA]</scope>
    <source>
        <strain evidence="5">Berkeley</strain>
    </source>
</reference>
<dbReference type="eggNOG" id="ENOG502TCK5">
    <property type="taxonomic scope" value="Eukaryota"/>
</dbReference>
<dbReference type="EMBL" id="AE013599">
    <property type="protein sequence ID" value="AAM68849.1"/>
    <property type="molecule type" value="Genomic_DNA"/>
</dbReference>
<accession>Q7JQU5</accession>
<dbReference type="GO" id="GO:0000705">
    <property type="term" value="P:achiasmate meiosis I"/>
    <property type="evidence" value="ECO:0000315"/>
    <property type="project" value="FlyBase"/>
</dbReference>
<reference evidence="2 5" key="10">
    <citation type="journal article" date="2007" name="Science">
        <title>Sequence finishing and mapping of Drosophila melanogaster heterochromatin.</title>
        <authorList>
            <person name="Hoskins R.A."/>
            <person name="Carlson J.W."/>
            <person name="Kennedy C."/>
            <person name="Acevedo D."/>
            <person name="Evans-Holm M."/>
            <person name="Frise E."/>
            <person name="Wan K.H."/>
            <person name="Park S."/>
            <person name="Mendez-Lago M."/>
            <person name="Rossi F."/>
            <person name="Villasante A."/>
            <person name="Dimitri P."/>
            <person name="Karpen G.H."/>
            <person name="Celniker S.E."/>
        </authorList>
    </citation>
    <scope>NUCLEOTIDE SEQUENCE [LARGE SCALE GENOMIC DNA]</scope>
    <source>
        <strain evidence="5">Berkeley</strain>
    </source>
</reference>
<dbReference type="RefSeq" id="NP_724644.1">
    <property type="nucleotide sequence ID" value="NM_165587.2"/>
</dbReference>
<dbReference type="InParanoid" id="Q7JQU5"/>
<evidence type="ECO:0000313" key="2">
    <source>
        <dbReference type="EMBL" id="AAF59137.2"/>
    </source>
</evidence>
<dbReference type="FunCoup" id="Q7JQU5">
    <property type="interactions" value="112"/>
</dbReference>
<dbReference type="DNASU" id="35778"/>
<dbReference type="OMA" id="RRCCPES"/>
<dbReference type="FlyBase" id="FBgn0033258">
    <property type="gene designation" value="uno"/>
</dbReference>
<dbReference type="EMBL" id="AE013599">
    <property type="protein sequence ID" value="AAF59137.2"/>
    <property type="molecule type" value="Genomic_DNA"/>
</dbReference>
<evidence type="ECO:0000256" key="1">
    <source>
        <dbReference type="SAM" id="MobiDB-lite"/>
    </source>
</evidence>
<sequence>MPALTHQILTMQRAPPLNLSFKIQLLSGQNVILVECSGYESELFLPQIVGERITMQNVIQDRRCCAESMLLRDPPMGDLGSETRTAKSPPRRFFAAANPPTPLAKSTPTNTSSLRARAGKENAVPQLTPEGLRCRPFHLPAPVEMDVDQLCCQEQTPERRASSKSISSANTNNSFFENEVSQPVISSKNVYANESARNNITPSSIYETGISPPVLPRENLTEQNHQAMELAINKTKPKLTAVRTYTRKRVETASKAKATPVWSPLQKKKKSSWVSSTKVPSPTMKVEVRNRKLIVDTKKTLAVHDPRKLSSGSITMKKIIRKQVTGKTRKQFEALKVTAFDLLTNLCVANISDDLTKQFQKACANRVCTTLPNYAEIAVVPPLEMDREVNALMARQKRMERETHRRWSAVPPEGNPV</sequence>
<name>Q7JQU5_DROME</name>
<proteinExistence type="evidence at transcript level"/>
<keyword evidence="5" id="KW-1185">Reference proteome</keyword>
<dbReference type="GO" id="GO:0005654">
    <property type="term" value="C:nucleoplasm"/>
    <property type="evidence" value="ECO:0000314"/>
    <property type="project" value="FlyBase"/>
</dbReference>
<dbReference type="KEGG" id="dme:Dmel_CG8712"/>
<evidence type="ECO:0000313" key="3">
    <source>
        <dbReference type="EMBL" id="AAO41489.1"/>
    </source>
</evidence>
<feature type="region of interest" description="Disordered" evidence="1">
    <location>
        <begin position="92"/>
        <end position="111"/>
    </location>
</feature>
<dbReference type="AGR" id="FB:FBgn0033258"/>
<evidence type="ECO:0000313" key="4">
    <source>
        <dbReference type="FlyBase" id="FBgn0033258"/>
    </source>
</evidence>
<dbReference type="Bgee" id="FBgn0033258">
    <property type="expression patterns" value="Expressed in testis and 57 other cell types or tissues"/>
</dbReference>
<reference evidence="2 5" key="3">
    <citation type="journal article" date="2002" name="Genome Biol.">
        <title>Annotation of the Drosophila melanogaster euchromatic genome: a systematic review.</title>
        <authorList>
            <person name="Misra S."/>
            <person name="Crosby M.A."/>
            <person name="Mungall C.J."/>
            <person name="Matthews B.B."/>
            <person name="Campbell K.S."/>
            <person name="Hradecky P."/>
            <person name="Huang Y."/>
            <person name="Kaminker J.S."/>
            <person name="Millburn G.H."/>
            <person name="Prochnik S.E."/>
            <person name="Smith C.D."/>
            <person name="Tupy J.L."/>
            <person name="Whitfied E.J."/>
            <person name="Bayraktaroglu L."/>
            <person name="Berman B.P."/>
            <person name="Bettencourt B.R."/>
            <person name="Celniker S.E."/>
            <person name="de Grey A.D."/>
            <person name="Drysdale R.A."/>
            <person name="Harris N.L."/>
            <person name="Richter J."/>
            <person name="Russo S."/>
            <person name="Schroeder A.J."/>
            <person name="Shu S.Q."/>
            <person name="Stapleton M."/>
            <person name="Yamada C."/>
            <person name="Ashburner M."/>
            <person name="Gelbart W.M."/>
            <person name="Rubin G.M."/>
            <person name="Lewis S.E."/>
        </authorList>
    </citation>
    <scope>GENOME REANNOTATION</scope>
    <source>
        <strain evidence="5">Berkeley</strain>
    </source>
</reference>
<dbReference type="VEuPathDB" id="VectorBase:FBgn0033258"/>
<dbReference type="CTD" id="35778"/>
<protein>
    <submittedName>
        <fullName evidence="3">AT09333p</fullName>
    </submittedName>
</protein>
<reference evidence="2" key="14">
    <citation type="submission" date="2020-04" db="EMBL/GenBank/DDBJ databases">
        <authorList>
            <consortium name="FlyBase"/>
        </authorList>
    </citation>
    <scope>NUCLEOTIDE SEQUENCE</scope>
</reference>
<dbReference type="GO" id="GO:0005730">
    <property type="term" value="C:nucleolus"/>
    <property type="evidence" value="ECO:0000314"/>
    <property type="project" value="FlyBase"/>
</dbReference>
<reference evidence="2" key="8">
    <citation type="submission" date="2006-08" db="EMBL/GenBank/DDBJ databases">
        <authorList>
            <person name="Celniker S."/>
            <person name="Carlson J."/>
            <person name="Wan K."/>
            <person name="Frise E."/>
            <person name="Hoskins R."/>
            <person name="Park S."/>
            <person name="Svirskas R."/>
            <person name="Rubin G."/>
        </authorList>
    </citation>
    <scope>NUCLEOTIDE SEQUENCE</scope>
</reference>
<dbReference type="HOGENOM" id="CLU_720176_0_0_1"/>
<dbReference type="AlphaFoldDB" id="Q7JQU5"/>
<dbReference type="STRING" id="7227.FBpp0087899"/>
<reference evidence="2" key="12">
    <citation type="journal article" date="2015" name="G3 (Bethesda)">
        <title>Gene Model Annotations for Drosophila melanogaster: The Rule-Benders.</title>
        <authorList>
            <consortium name="FlyBase Consortium"/>
            <person name="Crosby M.A."/>
            <person name="Gramates L.S."/>
            <person name="Dos Santos G."/>
            <person name="Matthews B.B."/>
            <person name="St Pierre S.E."/>
            <person name="Zhou P."/>
            <person name="Schroeder A.J."/>
            <person name="Falls K."/>
            <person name="Emmert D.B."/>
            <person name="Russo S.M."/>
            <person name="Gelbart W.M."/>
            <person name="null"/>
        </authorList>
    </citation>
    <scope>NUCLEOTIDE SEQUENCE</scope>
</reference>
<reference evidence="2 5" key="9">
    <citation type="journal article" date="2007" name="Science">
        <title>The Release 5.1 annotation of Drosophila melanogaster heterochromatin.</title>
        <authorList>
            <person name="Smith C.D."/>
            <person name="Shu S."/>
            <person name="Mungall C.J."/>
            <person name="Karpen G.H."/>
        </authorList>
    </citation>
    <scope>NUCLEOTIDE SEQUENCE [LARGE SCALE GENOMIC DNA]</scope>
    <source>
        <strain evidence="5">Berkeley</strain>
    </source>
</reference>
<evidence type="ECO:0000313" key="5">
    <source>
        <dbReference type="Proteomes" id="UP000000803"/>
    </source>
</evidence>
<dbReference type="Proteomes" id="UP000000803">
    <property type="component" value="Chromosome 2R"/>
</dbReference>
<organism evidence="3">
    <name type="scientific">Drosophila melanogaster</name>
    <name type="common">Fruit fly</name>
    <dbReference type="NCBI Taxonomy" id="7227"/>
    <lineage>
        <taxon>Eukaryota</taxon>
        <taxon>Metazoa</taxon>
        <taxon>Ecdysozoa</taxon>
        <taxon>Arthropoda</taxon>
        <taxon>Hexapoda</taxon>
        <taxon>Insecta</taxon>
        <taxon>Pterygota</taxon>
        <taxon>Neoptera</taxon>
        <taxon>Endopterygota</taxon>
        <taxon>Diptera</taxon>
        <taxon>Brachycera</taxon>
        <taxon>Muscomorpha</taxon>
        <taxon>Ephydroidea</taxon>
        <taxon>Drosophilidae</taxon>
        <taxon>Drosophila</taxon>
        <taxon>Sophophora</taxon>
    </lineage>
</organism>
<reference evidence="2" key="15">
    <citation type="submission" date="2020-05" db="EMBL/GenBank/DDBJ databases">
        <title>Drosophila melanogaster release 4 sequence.</title>
        <authorList>
            <consortium name="Berkeley Drosophila Genome Project"/>
            <person name="Celniker S."/>
            <person name="Carlson J."/>
            <person name="Wan K."/>
            <person name="Pfeiffer B."/>
            <person name="Frise E."/>
            <person name="George R."/>
            <person name="Hoskins R."/>
            <person name="Stapleton M."/>
            <person name="Pacleb J."/>
            <person name="Park S."/>
            <person name="Svirskas R."/>
            <person name="Smith E."/>
            <person name="Yu C."/>
            <person name="Rubin G."/>
        </authorList>
    </citation>
    <scope>NUCLEOTIDE SEQUENCE</scope>
</reference>
<dbReference type="GO" id="GO:0007129">
    <property type="term" value="P:homologous chromosome pairing at meiosis"/>
    <property type="evidence" value="ECO:0000315"/>
    <property type="project" value="FlyBase"/>
</dbReference>
<dbReference type="BioGRID-ORCS" id="35778">
    <property type="hits" value="0 hits in 1 CRISPR screen"/>
</dbReference>
<dbReference type="EMBL" id="BT003806">
    <property type="protein sequence ID" value="AAO41489.1"/>
    <property type="molecule type" value="mRNA"/>
</dbReference>
<reference evidence="2 5" key="5">
    <citation type="journal article" date="2002" name="Genome Biol.">
        <title>Heterochromatic sequences in a Drosophila whole-genome shotgun assembly.</title>
        <authorList>
            <person name="Hoskins R.A."/>
            <person name="Smith C.D."/>
            <person name="Carlson J.W."/>
            <person name="Carvalho A.B."/>
            <person name="Halpern A."/>
            <person name="Kaminker J.S."/>
            <person name="Kennedy C."/>
            <person name="Mungall C.J."/>
            <person name="Sullivan B.A."/>
            <person name="Sutton G.G."/>
            <person name="Yasuhara J.C."/>
            <person name="Wakimoto B.T."/>
            <person name="Myers E.W."/>
            <person name="Celniker S.E."/>
            <person name="Rubin G.M."/>
            <person name="Karpen G.H."/>
        </authorList>
    </citation>
    <scope>NUCLEOTIDE SEQUENCE [LARGE SCALE GENOMIC DNA]</scope>
    <source>
        <strain evidence="5">Berkeley</strain>
    </source>
</reference>
<reference evidence="2 5" key="4">
    <citation type="journal article" date="2002" name="Genome Biol.">
        <title>The transposable elements of the Drosophila melanogaster euchromatin: a genomics perspective.</title>
        <authorList>
            <person name="Kaminker J.S."/>
            <person name="Bergman C.M."/>
            <person name="Kronmiller B."/>
            <person name="Carlson J."/>
            <person name="Svirskas R."/>
            <person name="Patel S."/>
            <person name="Frise E."/>
            <person name="Wheeler D.A."/>
            <person name="Lewis S.E."/>
            <person name="Rubin G.M."/>
            <person name="Ashburner M."/>
            <person name="Celniker S.E."/>
        </authorList>
    </citation>
    <scope>NUCLEOTIDE SEQUENCE [LARGE SCALE GENOMIC DNA]</scope>
    <source>
        <strain evidence="5">Berkeley</strain>
    </source>
</reference>
<dbReference type="UCSC" id="CG8712-RA">
    <property type="organism name" value="d. melanogaster"/>
</dbReference>
<dbReference type="OrthoDB" id="8058746at2759"/>
<reference evidence="2" key="11">
    <citation type="journal article" date="2015" name="G3 (Bethesda)">
        <title>Gene Model Annotations for Drosophila melanogaster: Impact of High-Throughput Data.</title>
        <authorList>
            <consortium name="FlyBase Consortium"/>
            <person name="Matthews B.B."/>
            <person name="Dos Santos G."/>
            <person name="Crosby M.A."/>
            <person name="Emmert D.B."/>
            <person name="St Pierre S.E."/>
            <person name="Gramates L.S."/>
            <person name="Zhou P."/>
            <person name="Schroeder A.J."/>
            <person name="Falls K."/>
            <person name="Strelets V."/>
            <person name="Russo S.M."/>
            <person name="Gelbart W.M."/>
            <person name="null"/>
        </authorList>
    </citation>
    <scope>NUCLEOTIDE SEQUENCE</scope>
</reference>
<reference evidence="3" key="6">
    <citation type="submission" date="2003-02" db="EMBL/GenBank/DDBJ databases">
        <authorList>
            <person name="Stapleton M."/>
            <person name="Brokstein P."/>
            <person name="Hong L."/>
            <person name="Agbayani A."/>
            <person name="Carlson J."/>
            <person name="Champe M."/>
            <person name="Chavez C."/>
            <person name="Dorsett V."/>
            <person name="Dresnek D."/>
            <person name="Farfan D."/>
            <person name="Frise E."/>
            <person name="George R."/>
            <person name="Gonzalez M."/>
            <person name="Guarin H."/>
            <person name="Kronmiller B."/>
            <person name="Li P."/>
            <person name="Liao G."/>
            <person name="Miranda A."/>
            <person name="Mungall C.J."/>
            <person name="Nunoo J."/>
            <person name="Pacleb J."/>
            <person name="Paragas V."/>
            <person name="Park S."/>
            <person name="Patel S."/>
            <person name="Phouanenavong S."/>
            <person name="Wan K."/>
            <person name="Yu C."/>
            <person name="Lewis S.E."/>
            <person name="Rubin G.M."/>
            <person name="Celniker S."/>
        </authorList>
    </citation>
    <scope>NUCLEOTIDE SEQUENCE</scope>
</reference>
<dbReference type="IntAct" id="Q7JQU5">
    <property type="interactions" value="4"/>
</dbReference>
<dbReference type="GO" id="GO:0007141">
    <property type="term" value="P:male meiosis I"/>
    <property type="evidence" value="ECO:0000315"/>
    <property type="project" value="FlyBase"/>
</dbReference>
<dbReference type="GO" id="GO:0003682">
    <property type="term" value="F:chromatin binding"/>
    <property type="evidence" value="ECO:0000314"/>
    <property type="project" value="FlyBase"/>
</dbReference>
<dbReference type="PaxDb" id="7227-FBpp0087898"/>
<reference evidence="2" key="13">
    <citation type="journal article" date="2015" name="Genome Res.">
        <title>The Release 6 reference sequence of the Drosophila melanogaster genome.</title>
        <authorList>
            <person name="Hoskins R.A."/>
            <person name="Carlson J.W."/>
            <person name="Wan K.H."/>
            <person name="Park S."/>
            <person name="Mendez I."/>
            <person name="Galle S.E."/>
            <person name="Booth B.W."/>
            <person name="Pfeiffer B.D."/>
            <person name="George R.A."/>
            <person name="Svirskas R."/>
            <person name="Krzywinski M."/>
            <person name="Schein J."/>
            <person name="Accardo M.C."/>
            <person name="Damia E."/>
            <person name="Messina G."/>
            <person name="Mendez-Lago M."/>
            <person name="de Pablos B."/>
            <person name="Demakova O.V."/>
            <person name="Andreyeva E.N."/>
            <person name="Boldyreva L.V."/>
            <person name="Marra M."/>
            <person name="Carvalho A.B."/>
            <person name="Dimitri P."/>
            <person name="Villasante A."/>
            <person name="Zhimulev I.F."/>
            <person name="Rubin G.M."/>
            <person name="Karpen G.H."/>
            <person name="Celniker S.E."/>
        </authorList>
    </citation>
    <scope>NUCLEOTIDE SEQUENCE</scope>
</reference>
<gene>
    <name evidence="4" type="primary">uno</name>
    <name evidence="2" type="synonym">Dmel\CG8712</name>
    <name evidence="3 4" type="ORF">CG8712</name>
    <name evidence="2" type="ORF">Dmel_CG8712</name>
</gene>
<reference evidence="2 5" key="2">
    <citation type="journal article" date="2002" name="Genome Biol.">
        <title>Finishing a whole-genome shotgun: release 3 of the Drosophila melanogaster euchromatic genome sequence.</title>
        <authorList>
            <person name="Celniker S.E."/>
            <person name="Wheeler D.A."/>
            <person name="Kronmiller B."/>
            <person name="Carlson J.W."/>
            <person name="Halpern A."/>
            <person name="Patel S."/>
            <person name="Adams M."/>
            <person name="Champe M."/>
            <person name="Dugan S.P."/>
            <person name="Frise E."/>
            <person name="Hodgson A."/>
            <person name="George R.A."/>
            <person name="Hoskins R.A."/>
            <person name="Laverty T."/>
            <person name="Muzny D.M."/>
            <person name="Nelson C.R."/>
            <person name="Pacleb J.M."/>
            <person name="Park S."/>
            <person name="Pfeiffer B.D."/>
            <person name="Richards S."/>
            <person name="Sodergren E.J."/>
            <person name="Svirskas R."/>
            <person name="Tabor P.E."/>
            <person name="Wan K."/>
            <person name="Stapleton M."/>
            <person name="Sutton G.G."/>
            <person name="Venter C."/>
            <person name="Weinstock G."/>
            <person name="Scherer S.E."/>
            <person name="Myers E.W."/>
            <person name="Gibbs R.A."/>
            <person name="Rubin G.M."/>
        </authorList>
    </citation>
    <scope>NUCLEOTIDE SEQUENCE [LARGE SCALE GENOMIC DNA]</scope>
    <source>
        <strain evidence="5">Berkeley</strain>
    </source>
</reference>
<dbReference type="GO" id="GO:0000793">
    <property type="term" value="C:condensed chromosome"/>
    <property type="evidence" value="ECO:0000314"/>
    <property type="project" value="FlyBase"/>
</dbReference>
<dbReference type="GeneID" id="35778"/>
<dbReference type="RefSeq" id="NP_610350.2">
    <property type="nucleotide sequence ID" value="NM_136506.3"/>
</dbReference>